<feature type="active site" description="Nucleophile" evidence="5">
    <location>
        <position position="56"/>
    </location>
</feature>
<evidence type="ECO:0000256" key="3">
    <source>
        <dbReference type="ARBA" id="ARBA00022801"/>
    </source>
</evidence>
<evidence type="ECO:0000259" key="6">
    <source>
        <dbReference type="SMART" id="SM00226"/>
    </source>
</evidence>
<reference evidence="7 8" key="1">
    <citation type="submission" date="2019-12" db="EMBL/GenBank/DDBJ databases">
        <title>Novel species isolated from a subtropical stream in China.</title>
        <authorList>
            <person name="Lu H."/>
        </authorList>
    </citation>
    <scope>NUCLEOTIDE SEQUENCE [LARGE SCALE GENOMIC DNA]</scope>
    <source>
        <strain evidence="7 8">FT50W</strain>
    </source>
</reference>
<dbReference type="AlphaFoldDB" id="A0A6L8MNK1"/>
<keyword evidence="4" id="KW-0904">Protein phosphatase</keyword>
<protein>
    <recommendedName>
        <fullName evidence="2">protein-tyrosine-phosphatase</fullName>
        <ecNumber evidence="2">3.1.3.48</ecNumber>
    </recommendedName>
</protein>
<comment type="caution">
    <text evidence="7">The sequence shown here is derived from an EMBL/GenBank/DDBJ whole genome shotgun (WGS) entry which is preliminary data.</text>
</comment>
<accession>A0A6L8MNK1</accession>
<dbReference type="PANTHER" id="PTHR11717:SF7">
    <property type="entry name" value="LOW MOLECULAR WEIGHT PHOSPHOTYROSINE PROTEIN PHOSPHATASE"/>
    <property type="match status" value="1"/>
</dbReference>
<feature type="active site" description="Proton donor" evidence="5">
    <location>
        <position position="163"/>
    </location>
</feature>
<dbReference type="Proteomes" id="UP000474565">
    <property type="component" value="Unassembled WGS sequence"/>
</dbReference>
<dbReference type="Pfam" id="PF01451">
    <property type="entry name" value="LMWPc"/>
    <property type="match status" value="1"/>
</dbReference>
<evidence type="ECO:0000256" key="4">
    <source>
        <dbReference type="ARBA" id="ARBA00022912"/>
    </source>
</evidence>
<evidence type="ECO:0000256" key="2">
    <source>
        <dbReference type="ARBA" id="ARBA00013064"/>
    </source>
</evidence>
<keyword evidence="3" id="KW-0378">Hydrolase</keyword>
<gene>
    <name evidence="7" type="ORF">GTP44_02835</name>
</gene>
<dbReference type="GO" id="GO:0004725">
    <property type="term" value="F:protein tyrosine phosphatase activity"/>
    <property type="evidence" value="ECO:0007669"/>
    <property type="project" value="UniProtKB-EC"/>
</dbReference>
<dbReference type="SUPFAM" id="SSF52788">
    <property type="entry name" value="Phosphotyrosine protein phosphatases I"/>
    <property type="match status" value="1"/>
</dbReference>
<dbReference type="InterPro" id="IPR017867">
    <property type="entry name" value="Tyr_phospatase_low_mol_wt"/>
</dbReference>
<dbReference type="PRINTS" id="PR00719">
    <property type="entry name" value="LMWPTPASE"/>
</dbReference>
<name>A0A6L8MNK1_9BURK</name>
<proteinExistence type="inferred from homology"/>
<dbReference type="InterPro" id="IPR036196">
    <property type="entry name" value="Ptyr_pPase_sf"/>
</dbReference>
<evidence type="ECO:0000313" key="7">
    <source>
        <dbReference type="EMBL" id="MYM80898.1"/>
    </source>
</evidence>
<dbReference type="RefSeq" id="WP_161018240.1">
    <property type="nucleotide sequence ID" value="NZ_WWCP01000002.1"/>
</dbReference>
<comment type="similarity">
    <text evidence="1">Belongs to the low molecular weight phosphotyrosine protein phosphatase family.</text>
</comment>
<dbReference type="InterPro" id="IPR050438">
    <property type="entry name" value="LMW_PTPase"/>
</dbReference>
<dbReference type="SMART" id="SM00226">
    <property type="entry name" value="LMWPc"/>
    <property type="match status" value="1"/>
</dbReference>
<sequence length="204" mass="22995">MSWHPLRRLTGWIDRRHGTWRGAVRSLLARLALAAGRLEPYQLRHPQRVRRVVFVCLGNICRSAFAQQVAIRLDMATASLGLSTTTGASTPDSALRAARRQGYDLTAHRAINLSDFEVRPGDLFLVMELWQARALRHRFGARDDVEVALLGLWCTPRQPHLHDPFTLSDAYFDQCFCSLREAVFALQRVVPQAGRGPQTAGARR</sequence>
<evidence type="ECO:0000256" key="5">
    <source>
        <dbReference type="PIRSR" id="PIRSR617867-1"/>
    </source>
</evidence>
<organism evidence="7 8">
    <name type="scientific">Duganella lactea</name>
    <dbReference type="NCBI Taxonomy" id="2692173"/>
    <lineage>
        <taxon>Bacteria</taxon>
        <taxon>Pseudomonadati</taxon>
        <taxon>Pseudomonadota</taxon>
        <taxon>Betaproteobacteria</taxon>
        <taxon>Burkholderiales</taxon>
        <taxon>Oxalobacteraceae</taxon>
        <taxon>Telluria group</taxon>
        <taxon>Duganella</taxon>
    </lineage>
</organism>
<feature type="active site" evidence="5">
    <location>
        <position position="62"/>
    </location>
</feature>
<dbReference type="Gene3D" id="3.40.50.2300">
    <property type="match status" value="1"/>
</dbReference>
<evidence type="ECO:0000256" key="1">
    <source>
        <dbReference type="ARBA" id="ARBA00011063"/>
    </source>
</evidence>
<dbReference type="EC" id="3.1.3.48" evidence="2"/>
<feature type="domain" description="Phosphotyrosine protein phosphatase I" evidence="6">
    <location>
        <begin position="50"/>
        <end position="189"/>
    </location>
</feature>
<evidence type="ECO:0000313" key="8">
    <source>
        <dbReference type="Proteomes" id="UP000474565"/>
    </source>
</evidence>
<dbReference type="PANTHER" id="PTHR11717">
    <property type="entry name" value="LOW MOLECULAR WEIGHT PROTEIN TYROSINE PHOSPHATASE"/>
    <property type="match status" value="1"/>
</dbReference>
<dbReference type="EMBL" id="WWCP01000002">
    <property type="protein sequence ID" value="MYM80898.1"/>
    <property type="molecule type" value="Genomic_DNA"/>
</dbReference>
<dbReference type="InterPro" id="IPR023485">
    <property type="entry name" value="Ptyr_pPase"/>
</dbReference>